<evidence type="ECO:0000256" key="1">
    <source>
        <dbReference type="ARBA" id="ARBA00022741"/>
    </source>
</evidence>
<sequence>MNSPSDDVAFLKEDKQHTISLTYSDENSLDQFDCEESKQTTSSCQNKSRPGFVPSSHIYNKRPFDEDSQGYKPEIPTLGAKRRRIHMTASDCFSFAGTAEGSSSLTNPMSVTKGKQKQLLPVHRGKRSKEEKQTRVSDNSERHGLRSVYLENVFTKASEMYDITKKSLSTIGYTEIKQARKRKSDPLTGGQKSILDFVTKSPLKSQSLCPQSTSNQSSHENSYPIPQSTSNQSSHENSSPSKMFSPIKKLPNSESIFISDSPSSSPSSGHQHISHKSSIRDNPVVKQLFDAQKSLNMGSNRKKGSSSKIKIENNRVHTSPAFAKETMQRKLDKDCSFDMNAMFDSDMDDTSDLKCSDMYGLLGTGHVAIDEENDKPKVNYFECLPLDVIENILCQLPMMDLCLNSNRVCLGWNQIISDSKFVPWKKLYHKLKKGIGNSKQEIQELMQKNGMVGPSTYLASLIRFMMTFKPVTAHNMLQCLQKHNKYEWAVALMGERLRDCFTHEEPNPWSLIATLVAISHSVQDIQEIIQCLSCSASQCRSVEVVECLYCIATFLYAFKVVKTSDVWNGMHYRLFYALYLFENVSSSSYRDLQQSLSSCGGQQSIVKYGRSSDGIRLTHEQMRIVKHKTEPKEIIKIVAFAGTGKTTTLVRYTQHRPDKKFLLVVYNKSVCDYAKTKFPVNVTCKTGHALAYGDVGRRYTAAKKLWEPKISTLIEHMPKRKGDNLFIRAKFVLDTLHQFMASADPFITTAHVPTRRIDDKTGNLVEVDHQAKMRYLDDAEEIWEKMKDLQNKQVGMSHDGYLKLYQLSKPKLHHYDCILIDEAQDLTPAITDILLSQPQGKILVGDPHQQIYSFRGAVNAMEKVQADTIFYLTQSFRFGPEIAHVAACCLEICKQVKQKTLVGHGIPGTVLGEQIGQLAIITRCNFTLFNEAVKKCCYADTDWKVAFVGGTRGFGFPMLQDLYTLLLPPEQRQKENRCISNSFIKSFQSFAALEQFANKTFDNELLDKMKIVKTYHMNFPRVASKILSKAVDDLTQADIIFSTAHKAKGLEFSTVRLGDDFSLGQHAAAINIDGMVQLPLMVTLRDPNSDESNLLYVAVTRAKHALQMTPTLVKVLALAGERFDFPVLSKKLEKDGIIFKCRETDANFKPTALTLQRKEIVMGDLTKMESGVFSPELLSEDGGSFSELLGVLQTHVQEKKEECTHTV</sequence>
<accession>A0ABD3UU19</accession>
<evidence type="ECO:0000256" key="3">
    <source>
        <dbReference type="ARBA" id="ARBA00022806"/>
    </source>
</evidence>
<feature type="region of interest" description="Disordered" evidence="5">
    <location>
        <begin position="205"/>
        <end position="283"/>
    </location>
</feature>
<evidence type="ECO:0000256" key="2">
    <source>
        <dbReference type="ARBA" id="ARBA00022801"/>
    </source>
</evidence>
<dbReference type="PANTHER" id="PTHR11070:SF30">
    <property type="entry name" value="F-BOX DNA HELICASE 1"/>
    <property type="match status" value="1"/>
</dbReference>
<dbReference type="Pfam" id="PF00646">
    <property type="entry name" value="F-box"/>
    <property type="match status" value="1"/>
</dbReference>
<feature type="domain" description="F-box" evidence="6">
    <location>
        <begin position="378"/>
        <end position="427"/>
    </location>
</feature>
<evidence type="ECO:0000256" key="4">
    <source>
        <dbReference type="ARBA" id="ARBA00022840"/>
    </source>
</evidence>
<feature type="compositionally biased region" description="Basic and acidic residues" evidence="5">
    <location>
        <begin position="128"/>
        <end position="143"/>
    </location>
</feature>
<dbReference type="InterPro" id="IPR027417">
    <property type="entry name" value="P-loop_NTPase"/>
</dbReference>
<feature type="compositionally biased region" description="Low complexity" evidence="5">
    <location>
        <begin position="227"/>
        <end position="241"/>
    </location>
</feature>
<feature type="compositionally biased region" description="Low complexity" evidence="5">
    <location>
        <begin position="253"/>
        <end position="271"/>
    </location>
</feature>
<proteinExistence type="predicted"/>
<feature type="compositionally biased region" description="Polar residues" evidence="5">
    <location>
        <begin position="205"/>
        <end position="226"/>
    </location>
</feature>
<dbReference type="InterPro" id="IPR036047">
    <property type="entry name" value="F-box-like_dom_sf"/>
</dbReference>
<comment type="caution">
    <text evidence="7">The sequence shown here is derived from an EMBL/GenBank/DDBJ whole genome shotgun (WGS) entry which is preliminary data.</text>
</comment>
<organism evidence="7 8">
    <name type="scientific">Sinanodonta woodiana</name>
    <name type="common">Chinese pond mussel</name>
    <name type="synonym">Anodonta woodiana</name>
    <dbReference type="NCBI Taxonomy" id="1069815"/>
    <lineage>
        <taxon>Eukaryota</taxon>
        <taxon>Metazoa</taxon>
        <taxon>Spiralia</taxon>
        <taxon>Lophotrochozoa</taxon>
        <taxon>Mollusca</taxon>
        <taxon>Bivalvia</taxon>
        <taxon>Autobranchia</taxon>
        <taxon>Heteroconchia</taxon>
        <taxon>Palaeoheterodonta</taxon>
        <taxon>Unionida</taxon>
        <taxon>Unionoidea</taxon>
        <taxon>Unionidae</taxon>
        <taxon>Unioninae</taxon>
        <taxon>Sinanodonta</taxon>
    </lineage>
</organism>
<dbReference type="Pfam" id="PF13361">
    <property type="entry name" value="UvrD_C"/>
    <property type="match status" value="1"/>
</dbReference>
<dbReference type="GO" id="GO:0004386">
    <property type="term" value="F:helicase activity"/>
    <property type="evidence" value="ECO:0007669"/>
    <property type="project" value="UniProtKB-KW"/>
</dbReference>
<dbReference type="GO" id="GO:0016787">
    <property type="term" value="F:hydrolase activity"/>
    <property type="evidence" value="ECO:0007669"/>
    <property type="project" value="UniProtKB-KW"/>
</dbReference>
<keyword evidence="8" id="KW-1185">Reference proteome</keyword>
<dbReference type="Gene3D" id="3.40.50.300">
    <property type="entry name" value="P-loop containing nucleotide triphosphate hydrolases"/>
    <property type="match status" value="2"/>
</dbReference>
<reference evidence="7 8" key="1">
    <citation type="submission" date="2024-11" db="EMBL/GenBank/DDBJ databases">
        <title>Chromosome-level genome assembly of the freshwater bivalve Anodonta woodiana.</title>
        <authorList>
            <person name="Chen X."/>
        </authorList>
    </citation>
    <scope>NUCLEOTIDE SEQUENCE [LARGE SCALE GENOMIC DNA]</scope>
    <source>
        <strain evidence="7">MN2024</strain>
        <tissue evidence="7">Gills</tissue>
    </source>
</reference>
<evidence type="ECO:0000256" key="5">
    <source>
        <dbReference type="SAM" id="MobiDB-lite"/>
    </source>
</evidence>
<keyword evidence="3" id="KW-0347">Helicase</keyword>
<dbReference type="InterPro" id="IPR014017">
    <property type="entry name" value="DNA_helicase_UvrD-like_C"/>
</dbReference>
<feature type="compositionally biased region" description="Polar residues" evidence="5">
    <location>
        <begin position="39"/>
        <end position="48"/>
    </location>
</feature>
<evidence type="ECO:0000313" key="7">
    <source>
        <dbReference type="EMBL" id="KAL3851878.1"/>
    </source>
</evidence>
<keyword evidence="2" id="KW-0378">Hydrolase</keyword>
<feature type="region of interest" description="Disordered" evidence="5">
    <location>
        <begin position="101"/>
        <end position="143"/>
    </location>
</feature>
<dbReference type="SUPFAM" id="SSF52540">
    <property type="entry name" value="P-loop containing nucleoside triphosphate hydrolases"/>
    <property type="match status" value="1"/>
</dbReference>
<dbReference type="Proteomes" id="UP001634394">
    <property type="component" value="Unassembled WGS sequence"/>
</dbReference>
<dbReference type="EMBL" id="JBJQND010000015">
    <property type="protein sequence ID" value="KAL3851878.1"/>
    <property type="molecule type" value="Genomic_DNA"/>
</dbReference>
<dbReference type="Pfam" id="PF13245">
    <property type="entry name" value="AAA_19"/>
    <property type="match status" value="1"/>
</dbReference>
<dbReference type="PANTHER" id="PTHR11070">
    <property type="entry name" value="UVRD / RECB / PCRA DNA HELICASE FAMILY MEMBER"/>
    <property type="match status" value="1"/>
</dbReference>
<dbReference type="PROSITE" id="PS50181">
    <property type="entry name" value="FBOX"/>
    <property type="match status" value="1"/>
</dbReference>
<evidence type="ECO:0000259" key="6">
    <source>
        <dbReference type="PROSITE" id="PS50181"/>
    </source>
</evidence>
<keyword evidence="4" id="KW-0067">ATP-binding</keyword>
<gene>
    <name evidence="7" type="ORF">ACJMK2_015577</name>
</gene>
<dbReference type="GO" id="GO:0005524">
    <property type="term" value="F:ATP binding"/>
    <property type="evidence" value="ECO:0007669"/>
    <property type="project" value="UniProtKB-KW"/>
</dbReference>
<keyword evidence="1" id="KW-0547">Nucleotide-binding</keyword>
<evidence type="ECO:0000313" key="8">
    <source>
        <dbReference type="Proteomes" id="UP001634394"/>
    </source>
</evidence>
<protein>
    <recommendedName>
        <fullName evidence="6">F-box domain-containing protein</fullName>
    </recommendedName>
</protein>
<dbReference type="AlphaFoldDB" id="A0ABD3UU19"/>
<feature type="region of interest" description="Disordered" evidence="5">
    <location>
        <begin position="34"/>
        <end position="73"/>
    </location>
</feature>
<name>A0ABD3UU19_SINWO</name>
<dbReference type="SUPFAM" id="SSF81383">
    <property type="entry name" value="F-box domain"/>
    <property type="match status" value="1"/>
</dbReference>
<feature type="compositionally biased region" description="Polar residues" evidence="5">
    <location>
        <begin position="101"/>
        <end position="110"/>
    </location>
</feature>
<dbReference type="Gene3D" id="1.20.1280.50">
    <property type="match status" value="1"/>
</dbReference>
<dbReference type="InterPro" id="IPR000212">
    <property type="entry name" value="DNA_helicase_UvrD/REP"/>
</dbReference>
<dbReference type="InterPro" id="IPR001810">
    <property type="entry name" value="F-box_dom"/>
</dbReference>